<dbReference type="Pfam" id="PF04616">
    <property type="entry name" value="Glyco_hydro_43"/>
    <property type="match status" value="1"/>
</dbReference>
<evidence type="ECO:0000256" key="5">
    <source>
        <dbReference type="PIRSR" id="PIRSR606710-2"/>
    </source>
</evidence>
<keyword evidence="3 6" id="KW-0326">Glycosidase</keyword>
<dbReference type="GO" id="GO:0005975">
    <property type="term" value="P:carbohydrate metabolic process"/>
    <property type="evidence" value="ECO:0007669"/>
    <property type="project" value="InterPro"/>
</dbReference>
<dbReference type="STRING" id="13706.A0A1X2H4L5"/>
<dbReference type="Gene3D" id="2.115.10.20">
    <property type="entry name" value="Glycosyl hydrolase domain, family 43"/>
    <property type="match status" value="1"/>
</dbReference>
<dbReference type="InterPro" id="IPR051795">
    <property type="entry name" value="Glycosyl_Hydrlase_43"/>
</dbReference>
<gene>
    <name evidence="8" type="ORF">BCR43DRAFT_496732</name>
</gene>
<protein>
    <submittedName>
        <fullName evidence="8">Glycosyl hydrolase</fullName>
    </submittedName>
</protein>
<dbReference type="Pfam" id="PF17851">
    <property type="entry name" value="GH43_C2"/>
    <property type="match status" value="1"/>
</dbReference>
<dbReference type="InterPro" id="IPR041542">
    <property type="entry name" value="GH43_C2"/>
</dbReference>
<feature type="active site" description="Proton acceptor" evidence="4">
    <location>
        <position position="23"/>
    </location>
</feature>
<dbReference type="PANTHER" id="PTHR42812:SF12">
    <property type="entry name" value="BETA-XYLOSIDASE-RELATED"/>
    <property type="match status" value="1"/>
</dbReference>
<proteinExistence type="inferred from homology"/>
<keyword evidence="9" id="KW-1185">Reference proteome</keyword>
<keyword evidence="2 6" id="KW-0378">Hydrolase</keyword>
<evidence type="ECO:0000256" key="4">
    <source>
        <dbReference type="PIRSR" id="PIRSR606710-1"/>
    </source>
</evidence>
<sequence>MSSESNTSHRVIPNPIIPGFNPDPSLCRVGKDDFYLVTSTFNFFPGLPIYHSKDLVSWTHIGNAIDRVDQLPGLSETVINGGLWAPTIRHHDGVFYIVTTLVLADKPVHDTSRWKNFYVRASHPAGPWSDPIYFDYPGYDTSPFFDGKDIYIQGSFYYRIRPEISQINLSQPDQVPQRLWSGTGQKAPEAPHVLQHKNGWYYLIIAEGGTEEGHRVSMARARDWRAPEAEWEGCPHNPILTHADLPDAIVQCTGHADLFQDQHDQWWMVLLACRNYQGRFPMGRETFLHPISWPDDQPWPTVTRPIQVSTHSASSANWRWREQDTLRYPFVHDNNQWVNDWLWIRLPNKHHYVTEASNPFSITLHANPEAPGLDVLSGSPTFVALRQCHLACRASVTLVLPENASLYAGLAIYLDARHYASIGCTREKVLFSVHSGDDIQEVNSPLEKDREHTVALSIEATVHDYKLYCDGKQLGSVDAKSFSFGFTGILMGIFASSQSPGSAQFKDFAYEIHDQTMIG</sequence>
<dbReference type="CDD" id="cd18617">
    <property type="entry name" value="GH43_XynB-like"/>
    <property type="match status" value="1"/>
</dbReference>
<comment type="caution">
    <text evidence="8">The sequence shown here is derived from an EMBL/GenBank/DDBJ whole genome shotgun (WGS) entry which is preliminary data.</text>
</comment>
<evidence type="ECO:0000256" key="2">
    <source>
        <dbReference type="ARBA" id="ARBA00022801"/>
    </source>
</evidence>
<accession>A0A1X2H4L5</accession>
<dbReference type="SUPFAM" id="SSF49899">
    <property type="entry name" value="Concanavalin A-like lectins/glucanases"/>
    <property type="match status" value="1"/>
</dbReference>
<feature type="site" description="Important for catalytic activity, responsible for pKa modulation of the active site Glu and correct orientation of both the proton donor and substrate" evidence="5">
    <location>
        <position position="140"/>
    </location>
</feature>
<evidence type="ECO:0000259" key="7">
    <source>
        <dbReference type="Pfam" id="PF17851"/>
    </source>
</evidence>
<organism evidence="8 9">
    <name type="scientific">Syncephalastrum racemosum</name>
    <name type="common">Filamentous fungus</name>
    <dbReference type="NCBI Taxonomy" id="13706"/>
    <lineage>
        <taxon>Eukaryota</taxon>
        <taxon>Fungi</taxon>
        <taxon>Fungi incertae sedis</taxon>
        <taxon>Mucoromycota</taxon>
        <taxon>Mucoromycotina</taxon>
        <taxon>Mucoromycetes</taxon>
        <taxon>Mucorales</taxon>
        <taxon>Syncephalastraceae</taxon>
        <taxon>Syncephalastrum</taxon>
    </lineage>
</organism>
<comment type="similarity">
    <text evidence="1 6">Belongs to the glycosyl hydrolase 43 family.</text>
</comment>
<dbReference type="InterPro" id="IPR006710">
    <property type="entry name" value="Glyco_hydro_43"/>
</dbReference>
<dbReference type="OMA" id="GHQINIA"/>
<dbReference type="InterPro" id="IPR013320">
    <property type="entry name" value="ConA-like_dom_sf"/>
</dbReference>
<dbReference type="Proteomes" id="UP000242180">
    <property type="component" value="Unassembled WGS sequence"/>
</dbReference>
<dbReference type="PANTHER" id="PTHR42812">
    <property type="entry name" value="BETA-XYLOSIDASE"/>
    <property type="match status" value="1"/>
</dbReference>
<dbReference type="GO" id="GO:0004553">
    <property type="term" value="F:hydrolase activity, hydrolyzing O-glycosyl compounds"/>
    <property type="evidence" value="ECO:0007669"/>
    <property type="project" value="InterPro"/>
</dbReference>
<evidence type="ECO:0000256" key="1">
    <source>
        <dbReference type="ARBA" id="ARBA00009865"/>
    </source>
</evidence>
<feature type="domain" description="Beta-xylosidase C-terminal Concanavalin A-like" evidence="7">
    <location>
        <begin position="334"/>
        <end position="511"/>
    </location>
</feature>
<dbReference type="SUPFAM" id="SSF75005">
    <property type="entry name" value="Arabinanase/levansucrase/invertase"/>
    <property type="match status" value="1"/>
</dbReference>
<dbReference type="Gene3D" id="2.60.120.200">
    <property type="match status" value="1"/>
</dbReference>
<evidence type="ECO:0000313" key="8">
    <source>
        <dbReference type="EMBL" id="ORY93327.1"/>
    </source>
</evidence>
<evidence type="ECO:0000313" key="9">
    <source>
        <dbReference type="Proteomes" id="UP000242180"/>
    </source>
</evidence>
<name>A0A1X2H4L5_SYNRA</name>
<reference evidence="8 9" key="1">
    <citation type="submission" date="2016-07" db="EMBL/GenBank/DDBJ databases">
        <title>Pervasive Adenine N6-methylation of Active Genes in Fungi.</title>
        <authorList>
            <consortium name="DOE Joint Genome Institute"/>
            <person name="Mondo S.J."/>
            <person name="Dannebaum R.O."/>
            <person name="Kuo R.C."/>
            <person name="Labutti K."/>
            <person name="Haridas S."/>
            <person name="Kuo A."/>
            <person name="Salamov A."/>
            <person name="Ahrendt S.R."/>
            <person name="Lipzen A."/>
            <person name="Sullivan W."/>
            <person name="Andreopoulos W.B."/>
            <person name="Clum A."/>
            <person name="Lindquist E."/>
            <person name="Daum C."/>
            <person name="Ramamoorthy G.K."/>
            <person name="Gryganskyi A."/>
            <person name="Culley D."/>
            <person name="Magnuson J.K."/>
            <person name="James T.Y."/>
            <person name="O'Malley M.A."/>
            <person name="Stajich J.E."/>
            <person name="Spatafora J.W."/>
            <person name="Visel A."/>
            <person name="Grigoriev I.V."/>
        </authorList>
    </citation>
    <scope>NUCLEOTIDE SEQUENCE [LARGE SCALE GENOMIC DNA]</scope>
    <source>
        <strain evidence="8 9">NRRL 2496</strain>
    </source>
</reference>
<dbReference type="InParanoid" id="A0A1X2H4L5"/>
<dbReference type="EMBL" id="MCGN01000009">
    <property type="protein sequence ID" value="ORY93327.1"/>
    <property type="molecule type" value="Genomic_DNA"/>
</dbReference>
<evidence type="ECO:0000256" key="3">
    <source>
        <dbReference type="ARBA" id="ARBA00023295"/>
    </source>
</evidence>
<dbReference type="AlphaFoldDB" id="A0A1X2H4L5"/>
<feature type="active site" description="Proton donor" evidence="4">
    <location>
        <position position="189"/>
    </location>
</feature>
<evidence type="ECO:0000256" key="6">
    <source>
        <dbReference type="RuleBase" id="RU361187"/>
    </source>
</evidence>
<dbReference type="OrthoDB" id="2139957at2759"/>
<dbReference type="InterPro" id="IPR023296">
    <property type="entry name" value="Glyco_hydro_beta-prop_sf"/>
</dbReference>